<dbReference type="AlphaFoldDB" id="A0A8K1GKN4"/>
<dbReference type="Proteomes" id="UP000796761">
    <property type="component" value="Unassembled WGS sequence"/>
</dbReference>
<accession>A0A8K1GKN4</accession>
<sequence length="78" mass="8493">MDTNRNTIRKAPASSILGRNIGLGYRQQFCGGLKTKRLEGLDQCPALEPPDQCPVPEAPDQCPVLELGWNLLTSALSQ</sequence>
<comment type="caution">
    <text evidence="1">The sequence shown here is derived from an EMBL/GenBank/DDBJ whole genome shotgun (WGS) entry which is preliminary data.</text>
</comment>
<dbReference type="EMBL" id="SWJQ01000183">
    <property type="protein sequence ID" value="TRZ19449.1"/>
    <property type="molecule type" value="Genomic_DNA"/>
</dbReference>
<gene>
    <name evidence="1" type="ORF">HGM15179_007652</name>
</gene>
<proteinExistence type="predicted"/>
<reference evidence="1" key="1">
    <citation type="submission" date="2019-04" db="EMBL/GenBank/DDBJ databases">
        <title>Genome assembly of Zosterops borbonicus 15179.</title>
        <authorList>
            <person name="Leroy T."/>
            <person name="Anselmetti Y."/>
            <person name="Tilak M.-K."/>
            <person name="Nabholz B."/>
        </authorList>
    </citation>
    <scope>NUCLEOTIDE SEQUENCE</scope>
    <source>
        <strain evidence="1">HGM_15179</strain>
        <tissue evidence="1">Muscle</tissue>
    </source>
</reference>
<name>A0A8K1GKN4_9PASS</name>
<protein>
    <submittedName>
        <fullName evidence="1">Uncharacterized protein</fullName>
    </submittedName>
</protein>
<keyword evidence="2" id="KW-1185">Reference proteome</keyword>
<evidence type="ECO:0000313" key="1">
    <source>
        <dbReference type="EMBL" id="TRZ19449.1"/>
    </source>
</evidence>
<organism evidence="1 2">
    <name type="scientific">Zosterops borbonicus</name>
    <dbReference type="NCBI Taxonomy" id="364589"/>
    <lineage>
        <taxon>Eukaryota</taxon>
        <taxon>Metazoa</taxon>
        <taxon>Chordata</taxon>
        <taxon>Craniata</taxon>
        <taxon>Vertebrata</taxon>
        <taxon>Euteleostomi</taxon>
        <taxon>Archelosauria</taxon>
        <taxon>Archosauria</taxon>
        <taxon>Dinosauria</taxon>
        <taxon>Saurischia</taxon>
        <taxon>Theropoda</taxon>
        <taxon>Coelurosauria</taxon>
        <taxon>Aves</taxon>
        <taxon>Neognathae</taxon>
        <taxon>Neoaves</taxon>
        <taxon>Telluraves</taxon>
        <taxon>Australaves</taxon>
        <taxon>Passeriformes</taxon>
        <taxon>Sylvioidea</taxon>
        <taxon>Zosteropidae</taxon>
        <taxon>Zosterops</taxon>
    </lineage>
</organism>
<evidence type="ECO:0000313" key="2">
    <source>
        <dbReference type="Proteomes" id="UP000796761"/>
    </source>
</evidence>